<evidence type="ECO:0000259" key="1">
    <source>
        <dbReference type="Pfam" id="PF08972"/>
    </source>
</evidence>
<evidence type="ECO:0000313" key="2">
    <source>
        <dbReference type="EMBL" id="MFC5506096.1"/>
    </source>
</evidence>
<sequence length="92" mass="10018">MGFPSFGIRVAARRGAALEPLKFEVRRDGQDGAWYAVATDESGIVTEAPTLEALRERLKGLVADLLEREGDCPIELEICDELASGCCELPPR</sequence>
<dbReference type="InterPro" id="IPR035069">
    <property type="entry name" value="TTHA1013/TTHA0281-like"/>
</dbReference>
<dbReference type="InterPro" id="IPR015066">
    <property type="entry name" value="DUF1902"/>
</dbReference>
<reference evidence="3" key="1">
    <citation type="journal article" date="2019" name="Int. J. Syst. Evol. Microbiol.">
        <title>The Global Catalogue of Microorganisms (GCM) 10K type strain sequencing project: providing services to taxonomists for standard genome sequencing and annotation.</title>
        <authorList>
            <consortium name="The Broad Institute Genomics Platform"/>
            <consortium name="The Broad Institute Genome Sequencing Center for Infectious Disease"/>
            <person name="Wu L."/>
            <person name="Ma J."/>
        </authorList>
    </citation>
    <scope>NUCLEOTIDE SEQUENCE [LARGE SCALE GENOMIC DNA]</scope>
    <source>
        <strain evidence="3">CCUG 43117</strain>
    </source>
</reference>
<dbReference type="Pfam" id="PF08972">
    <property type="entry name" value="DUF1902"/>
    <property type="match status" value="1"/>
</dbReference>
<dbReference type="RefSeq" id="WP_066717148.1">
    <property type="nucleotide sequence ID" value="NZ_JBHSLU010000035.1"/>
</dbReference>
<accession>A0ABW0P1F6</accession>
<protein>
    <submittedName>
        <fullName evidence="2">DUF1902 domain-containing protein</fullName>
    </submittedName>
</protein>
<gene>
    <name evidence="2" type="ORF">ACFPN9_12600</name>
</gene>
<dbReference type="SUPFAM" id="SSF143100">
    <property type="entry name" value="TTHA1013/TTHA0281-like"/>
    <property type="match status" value="1"/>
</dbReference>
<dbReference type="EMBL" id="JBHSLU010000035">
    <property type="protein sequence ID" value="MFC5506096.1"/>
    <property type="molecule type" value="Genomic_DNA"/>
</dbReference>
<name>A0ABW0P1F6_9HYPH</name>
<organism evidence="2 3">
    <name type="scientific">Bosea massiliensis</name>
    <dbReference type="NCBI Taxonomy" id="151419"/>
    <lineage>
        <taxon>Bacteria</taxon>
        <taxon>Pseudomonadati</taxon>
        <taxon>Pseudomonadota</taxon>
        <taxon>Alphaproteobacteria</taxon>
        <taxon>Hyphomicrobiales</taxon>
        <taxon>Boseaceae</taxon>
        <taxon>Bosea</taxon>
    </lineage>
</organism>
<comment type="caution">
    <text evidence="2">The sequence shown here is derived from an EMBL/GenBank/DDBJ whole genome shotgun (WGS) entry which is preliminary data.</text>
</comment>
<proteinExistence type="predicted"/>
<dbReference type="Gene3D" id="3.30.2390.10">
    <property type="entry name" value="TTHA1013-like"/>
    <property type="match status" value="1"/>
</dbReference>
<dbReference type="Proteomes" id="UP001596060">
    <property type="component" value="Unassembled WGS sequence"/>
</dbReference>
<evidence type="ECO:0000313" key="3">
    <source>
        <dbReference type="Proteomes" id="UP001596060"/>
    </source>
</evidence>
<feature type="domain" description="DUF1902" evidence="1">
    <location>
        <begin position="22"/>
        <end position="78"/>
    </location>
</feature>
<keyword evidence="3" id="KW-1185">Reference proteome</keyword>